<dbReference type="Pfam" id="PF00015">
    <property type="entry name" value="MCPsignal"/>
    <property type="match status" value="1"/>
</dbReference>
<protein>
    <recommendedName>
        <fullName evidence="4">Methyl-accepting transducer domain-containing protein</fullName>
    </recommendedName>
</protein>
<evidence type="ECO:0000256" key="3">
    <source>
        <dbReference type="PROSITE-ProRule" id="PRU00284"/>
    </source>
</evidence>
<dbReference type="SMART" id="SM00283">
    <property type="entry name" value="MA"/>
    <property type="match status" value="1"/>
</dbReference>
<dbReference type="InterPro" id="IPR051310">
    <property type="entry name" value="MCP_chemotaxis"/>
</dbReference>
<gene>
    <name evidence="5" type="ORF">G9H71_15970</name>
</gene>
<keyword evidence="3" id="KW-0807">Transducer</keyword>
<name>A0ABX0GZT3_9ACTN</name>
<dbReference type="EMBL" id="JAANNP010000022">
    <property type="protein sequence ID" value="NHC15279.1"/>
    <property type="molecule type" value="Genomic_DNA"/>
</dbReference>
<feature type="domain" description="Methyl-accepting transducer" evidence="4">
    <location>
        <begin position="63"/>
        <end position="253"/>
    </location>
</feature>
<dbReference type="PANTHER" id="PTHR43531:SF11">
    <property type="entry name" value="METHYL-ACCEPTING CHEMOTAXIS PROTEIN 3"/>
    <property type="match status" value="1"/>
</dbReference>
<dbReference type="RefSeq" id="WP_166283560.1">
    <property type="nucleotide sequence ID" value="NZ_JAANNP010000022.1"/>
</dbReference>
<reference evidence="5 6" key="1">
    <citation type="submission" date="2020-03" db="EMBL/GenBank/DDBJ databases">
        <title>Two novel Motilibacter sp.</title>
        <authorList>
            <person name="Liu S."/>
        </authorList>
    </citation>
    <scope>NUCLEOTIDE SEQUENCE [LARGE SCALE GENOMIC DNA]</scope>
    <source>
        <strain evidence="5 6">E257</strain>
    </source>
</reference>
<accession>A0ABX0GZT3</accession>
<comment type="similarity">
    <text evidence="2">Belongs to the methyl-accepting chemotaxis (MCP) protein family.</text>
</comment>
<keyword evidence="6" id="KW-1185">Reference proteome</keyword>
<keyword evidence="1" id="KW-0145">Chemotaxis</keyword>
<dbReference type="SUPFAM" id="SSF58104">
    <property type="entry name" value="Methyl-accepting chemotaxis protein (MCP) signaling domain"/>
    <property type="match status" value="1"/>
</dbReference>
<dbReference type="PANTHER" id="PTHR43531">
    <property type="entry name" value="PROTEIN ICFG"/>
    <property type="match status" value="1"/>
</dbReference>
<evidence type="ECO:0000259" key="4">
    <source>
        <dbReference type="PROSITE" id="PS50111"/>
    </source>
</evidence>
<evidence type="ECO:0000256" key="1">
    <source>
        <dbReference type="ARBA" id="ARBA00022500"/>
    </source>
</evidence>
<sequence>MRRLASRPEQRESAGMPDVASAARALEGARPLLDVVAAQLRDVVAHTEDAAFGVMNGARDADAEAEALSEFARDLARRSGEDAERVAAATRTSAESVEQLVSLVTERDRAVLDLVEEVRGLDRYVEAIANVARATTILALNAKIEAVRAGSAGQGFSVVADEVRELSRQSAAAAEDIRQGISRVTGLMEERLGSSDAAGASSSAAINGRLESIAAAQHDMAGMLTDTVAGTQSAIEQVEASAHSLSARTNDILAQTQFQDITRQTLEGVGGALASLGARVGTVTEHLRGEAPAGSLLPLDDAVTELSSSYVSQRQRAVHATAAGHEQGATASPAIELF</sequence>
<dbReference type="Proteomes" id="UP000800981">
    <property type="component" value="Unassembled WGS sequence"/>
</dbReference>
<evidence type="ECO:0000313" key="6">
    <source>
        <dbReference type="Proteomes" id="UP000800981"/>
    </source>
</evidence>
<dbReference type="Gene3D" id="1.10.287.950">
    <property type="entry name" value="Methyl-accepting chemotaxis protein"/>
    <property type="match status" value="1"/>
</dbReference>
<comment type="caution">
    <text evidence="5">The sequence shown here is derived from an EMBL/GenBank/DDBJ whole genome shotgun (WGS) entry which is preliminary data.</text>
</comment>
<dbReference type="PROSITE" id="PS50111">
    <property type="entry name" value="CHEMOTAXIS_TRANSDUC_2"/>
    <property type="match status" value="1"/>
</dbReference>
<evidence type="ECO:0000256" key="2">
    <source>
        <dbReference type="ARBA" id="ARBA00029447"/>
    </source>
</evidence>
<evidence type="ECO:0000313" key="5">
    <source>
        <dbReference type="EMBL" id="NHC15279.1"/>
    </source>
</evidence>
<proteinExistence type="inferred from homology"/>
<dbReference type="InterPro" id="IPR004089">
    <property type="entry name" value="MCPsignal_dom"/>
</dbReference>
<organism evidence="5 6">
    <name type="scientific">Motilibacter deserti</name>
    <dbReference type="NCBI Taxonomy" id="2714956"/>
    <lineage>
        <taxon>Bacteria</taxon>
        <taxon>Bacillati</taxon>
        <taxon>Actinomycetota</taxon>
        <taxon>Actinomycetes</taxon>
        <taxon>Motilibacterales</taxon>
        <taxon>Motilibacteraceae</taxon>
        <taxon>Motilibacter</taxon>
    </lineage>
</organism>